<feature type="coiled-coil region" evidence="1">
    <location>
        <begin position="195"/>
        <end position="229"/>
    </location>
</feature>
<dbReference type="PANTHER" id="PTHR47336:SF2">
    <property type="entry name" value="TRANSCRIPTION FACTOR HMS1-RELATED"/>
    <property type="match status" value="1"/>
</dbReference>
<accession>A0A6G1GHQ9</accession>
<evidence type="ECO:0000256" key="1">
    <source>
        <dbReference type="SAM" id="Coils"/>
    </source>
</evidence>
<dbReference type="PANTHER" id="PTHR47336">
    <property type="entry name" value="TRANSCRIPTION FACTOR HMS1-RELATED"/>
    <property type="match status" value="1"/>
</dbReference>
<dbReference type="AlphaFoldDB" id="A0A6G1GHQ9"/>
<proteinExistence type="predicted"/>
<evidence type="ECO:0000256" key="2">
    <source>
        <dbReference type="SAM" id="MobiDB-lite"/>
    </source>
</evidence>
<keyword evidence="5" id="KW-1185">Reference proteome</keyword>
<dbReference type="OrthoDB" id="2133190at2759"/>
<dbReference type="SMART" id="SM00353">
    <property type="entry name" value="HLH"/>
    <property type="match status" value="1"/>
</dbReference>
<dbReference type="GO" id="GO:0046983">
    <property type="term" value="F:protein dimerization activity"/>
    <property type="evidence" value="ECO:0007669"/>
    <property type="project" value="InterPro"/>
</dbReference>
<dbReference type="Proteomes" id="UP000504638">
    <property type="component" value="Unplaced"/>
</dbReference>
<sequence length="256" mass="27758">MPSVEREDAEGQRSNADLKRSRGEQPDSRSACWTSPLCPNHTKQGTPPDPSTCGAACAPFLFGEIPESNEDPILFRDPNELTSQTIPLREATTGKGDGSVKRESGETQSPDNPALATNPDVPVPSTQATSKSKKRVPHNQVERKYRESLNTQLEALKNVVPSLNPSRIANGLLPCDAGDIEDLASTNKPSKAVILASATSYIKQVEREKSKLAEENEKLKARIKALQALVKCDDCSLMRYVMDLKIQPGARGPVNG</sequence>
<reference evidence="6" key="2">
    <citation type="submission" date="2020-04" db="EMBL/GenBank/DDBJ databases">
        <authorList>
            <consortium name="NCBI Genome Project"/>
        </authorList>
    </citation>
    <scope>NUCLEOTIDE SEQUENCE</scope>
    <source>
        <strain evidence="6">CBS 781.70</strain>
    </source>
</reference>
<dbReference type="Pfam" id="PF00010">
    <property type="entry name" value="HLH"/>
    <property type="match status" value="1"/>
</dbReference>
<dbReference type="Gene3D" id="4.10.280.10">
    <property type="entry name" value="Helix-loop-helix DNA-binding domain"/>
    <property type="match status" value="1"/>
</dbReference>
<protein>
    <recommendedName>
        <fullName evidence="3">BHLH domain-containing protein</fullName>
    </recommendedName>
</protein>
<evidence type="ECO:0000313" key="4">
    <source>
        <dbReference type="EMBL" id="KAF1817544.1"/>
    </source>
</evidence>
<evidence type="ECO:0000313" key="6">
    <source>
        <dbReference type="RefSeq" id="XP_033539175.1"/>
    </source>
</evidence>
<feature type="compositionally biased region" description="Basic and acidic residues" evidence="2">
    <location>
        <begin position="1"/>
        <end position="27"/>
    </location>
</feature>
<feature type="domain" description="BHLH" evidence="3">
    <location>
        <begin position="133"/>
        <end position="205"/>
    </location>
</feature>
<keyword evidence="1" id="KW-0175">Coiled coil</keyword>
<evidence type="ECO:0000313" key="5">
    <source>
        <dbReference type="Proteomes" id="UP000504638"/>
    </source>
</evidence>
<dbReference type="PROSITE" id="PS50888">
    <property type="entry name" value="BHLH"/>
    <property type="match status" value="1"/>
</dbReference>
<dbReference type="InterPro" id="IPR052099">
    <property type="entry name" value="Regulatory_TF_Diverse"/>
</dbReference>
<reference evidence="6" key="3">
    <citation type="submission" date="2025-04" db="UniProtKB">
        <authorList>
            <consortium name="RefSeq"/>
        </authorList>
    </citation>
    <scope>IDENTIFICATION</scope>
    <source>
        <strain evidence="6">CBS 781.70</strain>
    </source>
</reference>
<dbReference type="SUPFAM" id="SSF47459">
    <property type="entry name" value="HLH, helix-loop-helix DNA-binding domain"/>
    <property type="match status" value="1"/>
</dbReference>
<evidence type="ECO:0000259" key="3">
    <source>
        <dbReference type="PROSITE" id="PS50888"/>
    </source>
</evidence>
<dbReference type="InterPro" id="IPR011598">
    <property type="entry name" value="bHLH_dom"/>
</dbReference>
<dbReference type="GeneID" id="54416431"/>
<name>A0A6G1GHQ9_9PEZI</name>
<dbReference type="CDD" id="cd11395">
    <property type="entry name" value="bHLHzip_SREBP_like"/>
    <property type="match status" value="1"/>
</dbReference>
<dbReference type="InterPro" id="IPR036638">
    <property type="entry name" value="HLH_DNA-bd_sf"/>
</dbReference>
<feature type="region of interest" description="Disordered" evidence="2">
    <location>
        <begin position="1"/>
        <end position="141"/>
    </location>
</feature>
<organism evidence="4">
    <name type="scientific">Eremomyces bilateralis CBS 781.70</name>
    <dbReference type="NCBI Taxonomy" id="1392243"/>
    <lineage>
        <taxon>Eukaryota</taxon>
        <taxon>Fungi</taxon>
        <taxon>Dikarya</taxon>
        <taxon>Ascomycota</taxon>
        <taxon>Pezizomycotina</taxon>
        <taxon>Dothideomycetes</taxon>
        <taxon>Dothideomycetes incertae sedis</taxon>
        <taxon>Eremomycetales</taxon>
        <taxon>Eremomycetaceae</taxon>
        <taxon>Eremomyces</taxon>
    </lineage>
</organism>
<dbReference type="EMBL" id="ML975149">
    <property type="protein sequence ID" value="KAF1817544.1"/>
    <property type="molecule type" value="Genomic_DNA"/>
</dbReference>
<gene>
    <name evidence="4 6" type="ORF">P152DRAFT_386976</name>
</gene>
<dbReference type="RefSeq" id="XP_033539175.1">
    <property type="nucleotide sequence ID" value="XM_033675861.1"/>
</dbReference>
<reference evidence="4 6" key="1">
    <citation type="submission" date="2020-01" db="EMBL/GenBank/DDBJ databases">
        <authorList>
            <consortium name="DOE Joint Genome Institute"/>
            <person name="Haridas S."/>
            <person name="Albert R."/>
            <person name="Binder M."/>
            <person name="Bloem J."/>
            <person name="Labutti K."/>
            <person name="Salamov A."/>
            <person name="Andreopoulos B."/>
            <person name="Baker S.E."/>
            <person name="Barry K."/>
            <person name="Bills G."/>
            <person name="Bluhm B.H."/>
            <person name="Cannon C."/>
            <person name="Castanera R."/>
            <person name="Culley D.E."/>
            <person name="Daum C."/>
            <person name="Ezra D."/>
            <person name="Gonzalez J.B."/>
            <person name="Henrissat B."/>
            <person name="Kuo A."/>
            <person name="Liang C."/>
            <person name="Lipzen A."/>
            <person name="Lutzoni F."/>
            <person name="Magnuson J."/>
            <person name="Mondo S."/>
            <person name="Nolan M."/>
            <person name="Ohm R."/>
            <person name="Pangilinan J."/>
            <person name="Park H.-J."/>
            <person name="Ramirez L."/>
            <person name="Alfaro M."/>
            <person name="Sun H."/>
            <person name="Tritt A."/>
            <person name="Yoshinaga Y."/>
            <person name="Zwiers L.-H."/>
            <person name="Turgeon B.G."/>
            <person name="Goodwin S.B."/>
            <person name="Spatafora J.W."/>
            <person name="Crous P.W."/>
            <person name="Grigoriev I.V."/>
        </authorList>
    </citation>
    <scope>NUCLEOTIDE SEQUENCE</scope>
    <source>
        <strain evidence="4 6">CBS 781.70</strain>
    </source>
</reference>